<evidence type="ECO:0000256" key="2">
    <source>
        <dbReference type="ARBA" id="ARBA00023125"/>
    </source>
</evidence>
<evidence type="ECO:0000313" key="6">
    <source>
        <dbReference type="EMBL" id="NGO73744.1"/>
    </source>
</evidence>
<feature type="domain" description="HTH tetR-type" evidence="5">
    <location>
        <begin position="12"/>
        <end position="72"/>
    </location>
</feature>
<dbReference type="InterPro" id="IPR009057">
    <property type="entry name" value="Homeodomain-like_sf"/>
</dbReference>
<dbReference type="InterPro" id="IPR050109">
    <property type="entry name" value="HTH-type_TetR-like_transc_reg"/>
</dbReference>
<keyword evidence="3" id="KW-0804">Transcription</keyword>
<gene>
    <name evidence="6" type="ORF">G5C65_36600</name>
</gene>
<dbReference type="PRINTS" id="PR00455">
    <property type="entry name" value="HTHTETR"/>
</dbReference>
<dbReference type="EMBL" id="JAAKZZ010000877">
    <property type="protein sequence ID" value="NGO73744.1"/>
    <property type="molecule type" value="Genomic_DNA"/>
</dbReference>
<keyword evidence="1" id="KW-0805">Transcription regulation</keyword>
<sequence length="151" mass="17031">MTTAGRREQHKERTRQALQDAALRLFEEHGFEATTVRDIATAAGVAERTFFRYFPSKEDLVLTEVLALLPQLRRHILERPAEEPPFTAVRNALLALADARVTTLGNLFSDAPARFFTNPRPARPVLVDFENGVARALRERLGPRTPDTPRT</sequence>
<dbReference type="RefSeq" id="WP_165303352.1">
    <property type="nucleotide sequence ID" value="NZ_JAAKZZ010000877.1"/>
</dbReference>
<dbReference type="Gene3D" id="1.10.357.10">
    <property type="entry name" value="Tetracycline Repressor, domain 2"/>
    <property type="match status" value="1"/>
</dbReference>
<feature type="DNA-binding region" description="H-T-H motif" evidence="4">
    <location>
        <begin position="35"/>
        <end position="54"/>
    </location>
</feature>
<comment type="caution">
    <text evidence="6">The sequence shown here is derived from an EMBL/GenBank/DDBJ whole genome shotgun (WGS) entry which is preliminary data.</text>
</comment>
<dbReference type="PROSITE" id="PS50977">
    <property type="entry name" value="HTH_TETR_2"/>
    <property type="match status" value="1"/>
</dbReference>
<dbReference type="AlphaFoldDB" id="A0A6G4XAH1"/>
<name>A0A6G4XAH1_9ACTN</name>
<keyword evidence="7" id="KW-1185">Reference proteome</keyword>
<dbReference type="PANTHER" id="PTHR30055">
    <property type="entry name" value="HTH-TYPE TRANSCRIPTIONAL REGULATOR RUTR"/>
    <property type="match status" value="1"/>
</dbReference>
<evidence type="ECO:0000259" key="5">
    <source>
        <dbReference type="PROSITE" id="PS50977"/>
    </source>
</evidence>
<evidence type="ECO:0000313" key="7">
    <source>
        <dbReference type="Proteomes" id="UP000477722"/>
    </source>
</evidence>
<accession>A0A6G4XAH1</accession>
<dbReference type="Proteomes" id="UP000477722">
    <property type="component" value="Unassembled WGS sequence"/>
</dbReference>
<evidence type="ECO:0000256" key="4">
    <source>
        <dbReference type="PROSITE-ProRule" id="PRU00335"/>
    </source>
</evidence>
<feature type="non-terminal residue" evidence="6">
    <location>
        <position position="151"/>
    </location>
</feature>
<keyword evidence="2 4" id="KW-0238">DNA-binding</keyword>
<organism evidence="6 7">
    <name type="scientific">Streptomyces boncukensis</name>
    <dbReference type="NCBI Taxonomy" id="2711219"/>
    <lineage>
        <taxon>Bacteria</taxon>
        <taxon>Bacillati</taxon>
        <taxon>Actinomycetota</taxon>
        <taxon>Actinomycetes</taxon>
        <taxon>Kitasatosporales</taxon>
        <taxon>Streptomycetaceae</taxon>
        <taxon>Streptomyces</taxon>
    </lineage>
</organism>
<dbReference type="GO" id="GO:0003700">
    <property type="term" value="F:DNA-binding transcription factor activity"/>
    <property type="evidence" value="ECO:0007669"/>
    <property type="project" value="TreeGrafter"/>
</dbReference>
<evidence type="ECO:0000256" key="3">
    <source>
        <dbReference type="ARBA" id="ARBA00023163"/>
    </source>
</evidence>
<dbReference type="InterPro" id="IPR023772">
    <property type="entry name" value="DNA-bd_HTH_TetR-type_CS"/>
</dbReference>
<dbReference type="SUPFAM" id="SSF46689">
    <property type="entry name" value="Homeodomain-like"/>
    <property type="match status" value="1"/>
</dbReference>
<proteinExistence type="predicted"/>
<evidence type="ECO:0000256" key="1">
    <source>
        <dbReference type="ARBA" id="ARBA00023015"/>
    </source>
</evidence>
<dbReference type="PROSITE" id="PS01081">
    <property type="entry name" value="HTH_TETR_1"/>
    <property type="match status" value="1"/>
</dbReference>
<dbReference type="InterPro" id="IPR001647">
    <property type="entry name" value="HTH_TetR"/>
</dbReference>
<dbReference type="PANTHER" id="PTHR30055:SF238">
    <property type="entry name" value="MYCOFACTOCIN BIOSYNTHESIS TRANSCRIPTIONAL REGULATOR MFTR-RELATED"/>
    <property type="match status" value="1"/>
</dbReference>
<reference evidence="6 7" key="1">
    <citation type="submission" date="2020-02" db="EMBL/GenBank/DDBJ databases">
        <title>Whole-genome analyses of novel actinobacteria.</title>
        <authorList>
            <person name="Sahin N."/>
            <person name="Tatar D."/>
        </authorList>
    </citation>
    <scope>NUCLEOTIDE SEQUENCE [LARGE SCALE GENOMIC DNA]</scope>
    <source>
        <strain evidence="6 7">SB3404</strain>
    </source>
</reference>
<dbReference type="Pfam" id="PF00440">
    <property type="entry name" value="TetR_N"/>
    <property type="match status" value="1"/>
</dbReference>
<dbReference type="GO" id="GO:0000976">
    <property type="term" value="F:transcription cis-regulatory region binding"/>
    <property type="evidence" value="ECO:0007669"/>
    <property type="project" value="TreeGrafter"/>
</dbReference>
<protein>
    <submittedName>
        <fullName evidence="6">TetR family transcriptional regulator</fullName>
    </submittedName>
</protein>